<evidence type="ECO:0000256" key="4">
    <source>
        <dbReference type="ARBA" id="ARBA00023172"/>
    </source>
</evidence>
<organism evidence="6 7">
    <name type="scientific">Ectopseudomonas oleovorans</name>
    <name type="common">Pseudomonas oleovorans</name>
    <dbReference type="NCBI Taxonomy" id="301"/>
    <lineage>
        <taxon>Bacteria</taxon>
        <taxon>Pseudomonadati</taxon>
        <taxon>Pseudomonadota</taxon>
        <taxon>Gammaproteobacteria</taxon>
        <taxon>Pseudomonadales</taxon>
        <taxon>Pseudomonadaceae</taxon>
        <taxon>Ectopseudomonas</taxon>
    </lineage>
</organism>
<dbReference type="EMBL" id="JAOCJE010000001">
    <property type="protein sequence ID" value="MDH1338095.1"/>
    <property type="molecule type" value="Genomic_DNA"/>
</dbReference>
<dbReference type="InterPro" id="IPR003798">
    <property type="entry name" value="DNA_recombination_RmuC"/>
</dbReference>
<sequence>MLQERLEHAQLSQAGLLAQLDDCRAELAEVSEIKVEQQTELAGLRRENELLQQERQIAREAAQSWNQQRERNEAELRRLTAECAALAAELQENRDNQQQRLDDLQGARNELRAQFSELATKIFDEREQRFAETSQQRLGQLLDPLKERIQAFEKRVDESYQQEARERFSLSKELERLQQLNQRLGDEATNLTRALKGQKTQGNWGELVLERVLEHAGLEKGREYHTQVSLKGAGGERFQPDVLIRLPGDRQVIVDAKVSLSAYQQYVAAADEPVRQQALKQHLISLRSHLKGLSGKDYQRLEGLHSLDFVLLFVPIEAAFAAALQAEPDLFREAFEQQVVIVSPTTLLATLRVIDSLWRQERQGQNAREIAERAGQLYDKFVAFVADLDEMGSRLQQLDKAYASARNKLVDGRGNLIGRVENLKLLGARASKSLPGELLERSADLPALDELGE</sequence>
<dbReference type="PANTHER" id="PTHR30563:SF0">
    <property type="entry name" value="DNA RECOMBINATION PROTEIN RMUC"/>
    <property type="match status" value="1"/>
</dbReference>
<comment type="caution">
    <text evidence="6">The sequence shown here is derived from an EMBL/GenBank/DDBJ whole genome shotgun (WGS) entry which is preliminary data.</text>
</comment>
<evidence type="ECO:0000313" key="7">
    <source>
        <dbReference type="Proteomes" id="UP001161697"/>
    </source>
</evidence>
<evidence type="ECO:0000256" key="2">
    <source>
        <dbReference type="ARBA" id="ARBA00009840"/>
    </source>
</evidence>
<accession>A0AA42Q6R3</accession>
<feature type="coiled-coil region" evidence="5">
    <location>
        <begin position="27"/>
        <end position="121"/>
    </location>
</feature>
<keyword evidence="3 5" id="KW-0175">Coiled coil</keyword>
<dbReference type="GO" id="GO:0006310">
    <property type="term" value="P:DNA recombination"/>
    <property type="evidence" value="ECO:0007669"/>
    <property type="project" value="UniProtKB-KW"/>
</dbReference>
<dbReference type="PANTHER" id="PTHR30563">
    <property type="entry name" value="DNA RECOMBINATION PROTEIN RMUC"/>
    <property type="match status" value="1"/>
</dbReference>
<dbReference type="RefSeq" id="WP_162884251.1">
    <property type="nucleotide sequence ID" value="NZ_CAURUH010000108.1"/>
</dbReference>
<dbReference type="AlphaFoldDB" id="A0AA42Q6R3"/>
<comment type="function">
    <text evidence="1">Involved in DNA recombination.</text>
</comment>
<reference evidence="6" key="1">
    <citation type="submission" date="2022-09" db="EMBL/GenBank/DDBJ databases">
        <title>Intensive care unit water sources are persistently colonized with multi-drug resistant bacteria and are the site of extensive horizontal gene transfer of antibiotic resistance genes.</title>
        <authorList>
            <person name="Diorio-Toth L."/>
        </authorList>
    </citation>
    <scope>NUCLEOTIDE SEQUENCE</scope>
    <source>
        <strain evidence="6">GD03704</strain>
    </source>
</reference>
<keyword evidence="4" id="KW-0233">DNA recombination</keyword>
<protein>
    <submittedName>
        <fullName evidence="6">DNA recombination protein RmuC</fullName>
    </submittedName>
</protein>
<name>A0AA42Q6R3_ECTOL</name>
<comment type="similarity">
    <text evidence="2">Belongs to the RmuC family.</text>
</comment>
<dbReference type="Proteomes" id="UP001161697">
    <property type="component" value="Unassembled WGS sequence"/>
</dbReference>
<evidence type="ECO:0000256" key="3">
    <source>
        <dbReference type="ARBA" id="ARBA00023054"/>
    </source>
</evidence>
<evidence type="ECO:0000256" key="1">
    <source>
        <dbReference type="ARBA" id="ARBA00003416"/>
    </source>
</evidence>
<feature type="coiled-coil region" evidence="5">
    <location>
        <begin position="160"/>
        <end position="194"/>
    </location>
</feature>
<dbReference type="Pfam" id="PF02646">
    <property type="entry name" value="RmuC"/>
    <property type="match status" value="1"/>
</dbReference>
<evidence type="ECO:0000256" key="5">
    <source>
        <dbReference type="SAM" id="Coils"/>
    </source>
</evidence>
<evidence type="ECO:0000313" key="6">
    <source>
        <dbReference type="EMBL" id="MDH1338095.1"/>
    </source>
</evidence>
<gene>
    <name evidence="6" type="primary">rmuC</name>
    <name evidence="6" type="ORF">N5J11_02195</name>
</gene>
<proteinExistence type="inferred from homology"/>